<dbReference type="AlphaFoldDB" id="A0AB33J1H4"/>
<name>A0AB33J1H4_9BACT</name>
<keyword evidence="2" id="KW-0238">DNA-binding</keyword>
<evidence type="ECO:0000313" key="5">
    <source>
        <dbReference type="EMBL" id="BFO74672.1"/>
    </source>
</evidence>
<protein>
    <submittedName>
        <fullName evidence="5">Helix-turn-helix domain-containing protein</fullName>
    </submittedName>
</protein>
<dbReference type="EMBL" id="AP035786">
    <property type="protein sequence ID" value="BFO74672.1"/>
    <property type="molecule type" value="Genomic_DNA"/>
</dbReference>
<keyword evidence="3" id="KW-0804">Transcription</keyword>
<feature type="domain" description="HTH araC/xylS-type" evidence="4">
    <location>
        <begin position="237"/>
        <end position="342"/>
    </location>
</feature>
<gene>
    <name evidence="5" type="ORF">GTC17254_22690</name>
</gene>
<dbReference type="InterPro" id="IPR020449">
    <property type="entry name" value="Tscrpt_reg_AraC-type_HTH"/>
</dbReference>
<dbReference type="InterPro" id="IPR009057">
    <property type="entry name" value="Homeodomain-like_sf"/>
</dbReference>
<dbReference type="PANTHER" id="PTHR43280:SF32">
    <property type="entry name" value="TRANSCRIPTIONAL REGULATORY PROTEIN"/>
    <property type="match status" value="1"/>
</dbReference>
<dbReference type="Pfam" id="PF12833">
    <property type="entry name" value="HTH_18"/>
    <property type="match status" value="1"/>
</dbReference>
<evidence type="ECO:0000256" key="3">
    <source>
        <dbReference type="ARBA" id="ARBA00023163"/>
    </source>
</evidence>
<dbReference type="Gene3D" id="1.10.10.60">
    <property type="entry name" value="Homeodomain-like"/>
    <property type="match status" value="2"/>
</dbReference>
<dbReference type="GO" id="GO:0003700">
    <property type="term" value="F:DNA-binding transcription factor activity"/>
    <property type="evidence" value="ECO:0007669"/>
    <property type="project" value="InterPro"/>
</dbReference>
<dbReference type="PRINTS" id="PR00032">
    <property type="entry name" value="HTHARAC"/>
</dbReference>
<dbReference type="InterPro" id="IPR018060">
    <property type="entry name" value="HTH_AraC"/>
</dbReference>
<accession>A0AB33J1H4</accession>
<organism evidence="5">
    <name type="scientific">Prevotella sp. GTC17254</name>
    <dbReference type="NCBI Taxonomy" id="3236794"/>
    <lineage>
        <taxon>Bacteria</taxon>
        <taxon>Pseudomonadati</taxon>
        <taxon>Bacteroidota</taxon>
        <taxon>Bacteroidia</taxon>
        <taxon>Bacteroidales</taxon>
        <taxon>Prevotellaceae</taxon>
        <taxon>Prevotella</taxon>
    </lineage>
</organism>
<dbReference type="SUPFAM" id="SSF46689">
    <property type="entry name" value="Homeodomain-like"/>
    <property type="match status" value="1"/>
</dbReference>
<dbReference type="GO" id="GO:0043565">
    <property type="term" value="F:sequence-specific DNA binding"/>
    <property type="evidence" value="ECO:0007669"/>
    <property type="project" value="InterPro"/>
</dbReference>
<reference evidence="5" key="1">
    <citation type="submission" date="2024-07" db="EMBL/GenBank/DDBJ databases">
        <title>Complete genome sequence of Prevotella sp. YM-2024 GTC17254.</title>
        <authorList>
            <person name="Hayashi M."/>
            <person name="Muto Y."/>
            <person name="Tanaka K."/>
            <person name="Niwa H."/>
        </authorList>
    </citation>
    <scope>NUCLEOTIDE SEQUENCE</scope>
    <source>
        <strain evidence="5">GTC17254</strain>
    </source>
</reference>
<keyword evidence="1" id="KW-0805">Transcription regulation</keyword>
<dbReference type="SMART" id="SM00342">
    <property type="entry name" value="HTH_ARAC"/>
    <property type="match status" value="1"/>
</dbReference>
<dbReference type="PROSITE" id="PS01124">
    <property type="entry name" value="HTH_ARAC_FAMILY_2"/>
    <property type="match status" value="1"/>
</dbReference>
<evidence type="ECO:0000256" key="2">
    <source>
        <dbReference type="ARBA" id="ARBA00023125"/>
    </source>
</evidence>
<evidence type="ECO:0000256" key="1">
    <source>
        <dbReference type="ARBA" id="ARBA00023015"/>
    </source>
</evidence>
<proteinExistence type="predicted"/>
<evidence type="ECO:0000259" key="4">
    <source>
        <dbReference type="PROSITE" id="PS01124"/>
    </source>
</evidence>
<sequence>MFWNRNIAFQWVGNCGWIFRNMFNNDAEKSDYLCRRKEKKTMAESKIKRIDSIDAFNKSMGFETLHPLVTVIDMSKANPEAAREERTLEYGVYSIWLKQTFCGDITYGRQPYDYQEGTVTSFAPGQVVHIKPAPDYIPNSQGLLFHPDLIRGTSLGQSMKQYAFFSYSSREALHLNEDERGIFKDCLGKIQQELEHPIDQHTRKLICRNIELLLDYCLRFYERQFVTRKTANLGVLEKFETLLDQYFKEHRPIQDGLPSVKYFAEECFLSPNYFGDLVKRETGRTPQDYIQAKIIDLAKEELLGTEKTVNEIAYMLGFQYPQHFNRYFKRNVGLTPSQYRKEAV</sequence>
<dbReference type="PANTHER" id="PTHR43280">
    <property type="entry name" value="ARAC-FAMILY TRANSCRIPTIONAL REGULATOR"/>
    <property type="match status" value="1"/>
</dbReference>